<feature type="compositionally biased region" description="Pro residues" evidence="1">
    <location>
        <begin position="473"/>
        <end position="512"/>
    </location>
</feature>
<feature type="region of interest" description="Disordered" evidence="1">
    <location>
        <begin position="275"/>
        <end position="441"/>
    </location>
</feature>
<feature type="region of interest" description="Disordered" evidence="1">
    <location>
        <begin position="553"/>
        <end position="575"/>
    </location>
</feature>
<protein>
    <submittedName>
        <fullName evidence="3">(northern house mosquito) hypothetical protein</fullName>
    </submittedName>
</protein>
<evidence type="ECO:0000256" key="1">
    <source>
        <dbReference type="SAM" id="MobiDB-lite"/>
    </source>
</evidence>
<feature type="compositionally biased region" description="Low complexity" evidence="1">
    <location>
        <begin position="313"/>
        <end position="330"/>
    </location>
</feature>
<evidence type="ECO:0000256" key="2">
    <source>
        <dbReference type="SAM" id="SignalP"/>
    </source>
</evidence>
<feature type="region of interest" description="Disordered" evidence="1">
    <location>
        <begin position="593"/>
        <end position="633"/>
    </location>
</feature>
<feature type="region of interest" description="Disordered" evidence="1">
    <location>
        <begin position="460"/>
        <end position="541"/>
    </location>
</feature>
<dbReference type="EMBL" id="HBUE01269411">
    <property type="protein sequence ID" value="CAG6563164.1"/>
    <property type="molecule type" value="Transcribed_RNA"/>
</dbReference>
<organism evidence="3">
    <name type="scientific">Culex pipiens</name>
    <name type="common">House mosquito</name>
    <dbReference type="NCBI Taxonomy" id="7175"/>
    <lineage>
        <taxon>Eukaryota</taxon>
        <taxon>Metazoa</taxon>
        <taxon>Ecdysozoa</taxon>
        <taxon>Arthropoda</taxon>
        <taxon>Hexapoda</taxon>
        <taxon>Insecta</taxon>
        <taxon>Pterygota</taxon>
        <taxon>Neoptera</taxon>
        <taxon>Endopterygota</taxon>
        <taxon>Diptera</taxon>
        <taxon>Nematocera</taxon>
        <taxon>Culicoidea</taxon>
        <taxon>Culicidae</taxon>
        <taxon>Culicinae</taxon>
        <taxon>Culicini</taxon>
        <taxon>Culex</taxon>
        <taxon>Culex</taxon>
    </lineage>
</organism>
<feature type="compositionally biased region" description="Polar residues" evidence="1">
    <location>
        <begin position="391"/>
        <end position="404"/>
    </location>
</feature>
<dbReference type="EMBL" id="HBUE01164150">
    <property type="protein sequence ID" value="CAG6511729.1"/>
    <property type="molecule type" value="Transcribed_RNA"/>
</dbReference>
<feature type="compositionally biased region" description="Low complexity" evidence="1">
    <location>
        <begin position="593"/>
        <end position="611"/>
    </location>
</feature>
<feature type="region of interest" description="Disordered" evidence="1">
    <location>
        <begin position="33"/>
        <end position="52"/>
    </location>
</feature>
<evidence type="ECO:0000313" key="3">
    <source>
        <dbReference type="EMBL" id="CAG6511729.1"/>
    </source>
</evidence>
<name>A0A8D8DIZ0_CULPI</name>
<dbReference type="PRINTS" id="PR01217">
    <property type="entry name" value="PRICHEXTENSN"/>
</dbReference>
<dbReference type="AlphaFoldDB" id="A0A8D8DIZ0"/>
<feature type="compositionally biased region" description="Polar residues" evidence="1">
    <location>
        <begin position="33"/>
        <end position="43"/>
    </location>
</feature>
<sequence>MAQSRILRFFVLAAFVVTRVPGQQLTGVKSVLTSEGTDGTNSPAAEHATGDRATGISARSIDKFTNDFPESDSKIINLSIKPLNPQVISGLRGARNLGFSADASLNAIPGTLNNELSNVDLKSPAAQSPSGAKDSYGNPVTPYTDLGSTGLDSVGFLTDVNREVPLPTKTNQIGNWNFKVPSYASGILEPVLFPPNPSTNFGQPQPNAYPTTTTPPTTTKFQFVAGAIIPTSDDAQTTFVQTPLNGLLPPLFPEEQNVIFKVEVGTERSPIFVKDPFGPQLSTGQALPFDKPATDFNQGAQPQGPLQIPLQTPQIGQRPVQPQIPQQVPLRPQPQQPQAPQRPPVPQQVPTYSQQTPQRPQITQQIPQQPRPTQAPVNKFTGSFGGASGFLGNQQNLGTAYTSTPQPNKPAPPAPVPLPPPSAPAPPPTYFQPTNRPTPAPTKPVNKFTGSFGGAPGFLGNQQNLGTAYKPTTPVPATPQRPVSFKPPPSPPPQTQVPNIVNPPTPFQPVPQRPTSAPGGTYTGSFGFQQPQQQPVRPTPKPGQYVGNKFSGSFGGAPGLLGNQKQPGTHVKPDGTILPPSAPGVAFAGGVQQQQQQGGAVVRPPVQQQGGNTFTGSFGGPPGILRPFDTVQG</sequence>
<accession>A0A8D8DIZ0</accession>
<keyword evidence="2" id="KW-0732">Signal</keyword>
<feature type="signal peptide" evidence="2">
    <location>
        <begin position="1"/>
        <end position="22"/>
    </location>
</feature>
<proteinExistence type="predicted"/>
<feature type="compositionally biased region" description="Pro residues" evidence="1">
    <location>
        <begin position="331"/>
        <end position="347"/>
    </location>
</feature>
<reference evidence="3" key="1">
    <citation type="submission" date="2021-05" db="EMBL/GenBank/DDBJ databases">
        <authorList>
            <person name="Alioto T."/>
            <person name="Alioto T."/>
            <person name="Gomez Garrido J."/>
        </authorList>
    </citation>
    <scope>NUCLEOTIDE SEQUENCE</scope>
</reference>
<dbReference type="EMBL" id="HBUE01001979">
    <property type="protein sequence ID" value="CAG6444016.1"/>
    <property type="molecule type" value="Transcribed_RNA"/>
</dbReference>
<feature type="chain" id="PRO_5036260582" evidence="2">
    <location>
        <begin position="23"/>
        <end position="633"/>
    </location>
</feature>
<feature type="compositionally biased region" description="Pro residues" evidence="1">
    <location>
        <begin position="407"/>
        <end position="441"/>
    </location>
</feature>
<feature type="compositionally biased region" description="Low complexity" evidence="1">
    <location>
        <begin position="348"/>
        <end position="374"/>
    </location>
</feature>